<organism evidence="1 2">
    <name type="scientific">Batillaria attramentaria</name>
    <dbReference type="NCBI Taxonomy" id="370345"/>
    <lineage>
        <taxon>Eukaryota</taxon>
        <taxon>Metazoa</taxon>
        <taxon>Spiralia</taxon>
        <taxon>Lophotrochozoa</taxon>
        <taxon>Mollusca</taxon>
        <taxon>Gastropoda</taxon>
        <taxon>Caenogastropoda</taxon>
        <taxon>Sorbeoconcha</taxon>
        <taxon>Cerithioidea</taxon>
        <taxon>Batillariidae</taxon>
        <taxon>Batillaria</taxon>
    </lineage>
</organism>
<accession>A0ABD0L0S7</accession>
<proteinExistence type="predicted"/>
<evidence type="ECO:0000313" key="1">
    <source>
        <dbReference type="EMBL" id="KAK7493109.1"/>
    </source>
</evidence>
<dbReference type="AlphaFoldDB" id="A0ABD0L0S7"/>
<gene>
    <name evidence="1" type="ORF">BaRGS_00015630</name>
</gene>
<comment type="caution">
    <text evidence="1">The sequence shown here is derived from an EMBL/GenBank/DDBJ whole genome shotgun (WGS) entry which is preliminary data.</text>
</comment>
<reference evidence="1 2" key="1">
    <citation type="journal article" date="2023" name="Sci. Data">
        <title>Genome assembly of the Korean intertidal mud-creeper Batillaria attramentaria.</title>
        <authorList>
            <person name="Patra A.K."/>
            <person name="Ho P.T."/>
            <person name="Jun S."/>
            <person name="Lee S.J."/>
            <person name="Kim Y."/>
            <person name="Won Y.J."/>
        </authorList>
    </citation>
    <scope>NUCLEOTIDE SEQUENCE [LARGE SCALE GENOMIC DNA]</scope>
    <source>
        <strain evidence="1">Wonlab-2016</strain>
    </source>
</reference>
<dbReference type="EMBL" id="JACVVK020000096">
    <property type="protein sequence ID" value="KAK7493109.1"/>
    <property type="molecule type" value="Genomic_DNA"/>
</dbReference>
<evidence type="ECO:0000313" key="2">
    <source>
        <dbReference type="Proteomes" id="UP001519460"/>
    </source>
</evidence>
<protein>
    <submittedName>
        <fullName evidence="1">Uncharacterized protein</fullName>
    </submittedName>
</protein>
<keyword evidence="2" id="KW-1185">Reference proteome</keyword>
<name>A0ABD0L0S7_9CAEN</name>
<dbReference type="Proteomes" id="UP001519460">
    <property type="component" value="Unassembled WGS sequence"/>
</dbReference>
<sequence>MLSPLGGSPGRFTVAEAATTCSTPPRRPGMAHCHGGVARSSVSISEAVSLLKFHQCLAEDDGLDLEVSVPVRLSVQFGGSAPPGIFA</sequence>